<dbReference type="PANTHER" id="PTHR21666:SF288">
    <property type="entry name" value="CELL DIVISION PROTEIN YTFB"/>
    <property type="match status" value="1"/>
</dbReference>
<dbReference type="Gene3D" id="2.70.70.10">
    <property type="entry name" value="Glucose Permease (Domain IIA)"/>
    <property type="match status" value="1"/>
</dbReference>
<dbReference type="GO" id="GO:0006508">
    <property type="term" value="P:proteolysis"/>
    <property type="evidence" value="ECO:0007669"/>
    <property type="project" value="UniProtKB-KW"/>
</dbReference>
<keyword evidence="9" id="KW-1185">Reference proteome</keyword>
<reference evidence="9" key="1">
    <citation type="submission" date="2015-11" db="EMBL/GenBank/DDBJ databases">
        <title>Complete genome sequence of a polyethylene-glycol degrader Sphingopyxis macrogoltabida 203N (NBRC 111659).</title>
        <authorList>
            <person name="Yoshiyuki O."/>
            <person name="Shouta N."/>
            <person name="Nagata Y."/>
            <person name="Numata M."/>
            <person name="Tsuchikane K."/>
            <person name="Hosoyama A."/>
            <person name="Yamazoe A."/>
            <person name="Tsuda M."/>
            <person name="Fujita N."/>
            <person name="Kawai F."/>
        </authorList>
    </citation>
    <scope>NUCLEOTIDE SEQUENCE [LARGE SCALE GENOMIC DNA]</scope>
    <source>
        <strain evidence="9">203N</strain>
    </source>
</reference>
<keyword evidence="2" id="KW-0645">Protease</keyword>
<evidence type="ECO:0000259" key="7">
    <source>
        <dbReference type="Pfam" id="PF01551"/>
    </source>
</evidence>
<evidence type="ECO:0000256" key="4">
    <source>
        <dbReference type="ARBA" id="ARBA00022801"/>
    </source>
</evidence>
<dbReference type="PANTHER" id="PTHR21666">
    <property type="entry name" value="PEPTIDASE-RELATED"/>
    <property type="match status" value="1"/>
</dbReference>
<keyword evidence="6" id="KW-0482">Metalloprotease</keyword>
<dbReference type="InterPro" id="IPR016047">
    <property type="entry name" value="M23ase_b-sheet_dom"/>
</dbReference>
<evidence type="ECO:0000313" key="8">
    <source>
        <dbReference type="EMBL" id="AMU89419.1"/>
    </source>
</evidence>
<dbReference type="AlphaFoldDB" id="A0AAC9AV25"/>
<evidence type="ECO:0000256" key="5">
    <source>
        <dbReference type="ARBA" id="ARBA00022833"/>
    </source>
</evidence>
<evidence type="ECO:0000256" key="3">
    <source>
        <dbReference type="ARBA" id="ARBA00022723"/>
    </source>
</evidence>
<dbReference type="GO" id="GO:0046872">
    <property type="term" value="F:metal ion binding"/>
    <property type="evidence" value="ECO:0007669"/>
    <property type="project" value="UniProtKB-KW"/>
</dbReference>
<dbReference type="SUPFAM" id="SSF51261">
    <property type="entry name" value="Duplicated hybrid motif"/>
    <property type="match status" value="1"/>
</dbReference>
<organism evidence="8 9">
    <name type="scientific">Sphingopyxis macrogoltabida</name>
    <name type="common">Sphingomonas macrogoltabidus</name>
    <dbReference type="NCBI Taxonomy" id="33050"/>
    <lineage>
        <taxon>Bacteria</taxon>
        <taxon>Pseudomonadati</taxon>
        <taxon>Pseudomonadota</taxon>
        <taxon>Alphaproteobacteria</taxon>
        <taxon>Sphingomonadales</taxon>
        <taxon>Sphingomonadaceae</taxon>
        <taxon>Sphingopyxis</taxon>
    </lineage>
</organism>
<keyword evidence="4" id="KW-0378">Hydrolase</keyword>
<keyword evidence="3" id="KW-0479">Metal-binding</keyword>
<dbReference type="GO" id="GO:0004222">
    <property type="term" value="F:metalloendopeptidase activity"/>
    <property type="evidence" value="ECO:0007669"/>
    <property type="project" value="TreeGrafter"/>
</dbReference>
<accession>A0AAC9AV25</accession>
<dbReference type="CDD" id="cd12797">
    <property type="entry name" value="M23_peptidase"/>
    <property type="match status" value="1"/>
</dbReference>
<dbReference type="Proteomes" id="UP000076088">
    <property type="component" value="Chromosome"/>
</dbReference>
<sequence>MRWQAATKLVLWTATVTAILTSIYWVTAYDLLDAPSAEPRRVSGAALDAAAPVGKDKAVGIPVAGIRASELIDSWSQSRSEGRLHAAIDIPAPAGTPVLAAMDGTIEKLFASGRGGRTIYQRSADGTLMLYYAHLQGYRRGLAEGQAVRRGQVIATVGASGNADPAVPHLHFQMMRTTPGADWNAGEPVNPYPLLTGLRPTP</sequence>
<dbReference type="InterPro" id="IPR011055">
    <property type="entry name" value="Dup_hybrid_motif"/>
</dbReference>
<protein>
    <recommendedName>
        <fullName evidence="7">M23ase beta-sheet core domain-containing protein</fullName>
    </recommendedName>
</protein>
<evidence type="ECO:0000256" key="1">
    <source>
        <dbReference type="ARBA" id="ARBA00001947"/>
    </source>
</evidence>
<dbReference type="KEGG" id="smaz:LH19_09555"/>
<dbReference type="Pfam" id="PF01551">
    <property type="entry name" value="Peptidase_M23"/>
    <property type="match status" value="1"/>
</dbReference>
<evidence type="ECO:0000256" key="2">
    <source>
        <dbReference type="ARBA" id="ARBA00022670"/>
    </source>
</evidence>
<name>A0AAC9AV25_SPHMC</name>
<proteinExistence type="predicted"/>
<reference evidence="8 9" key="2">
    <citation type="journal article" date="2016" name="Genome Announc.">
        <title>Complete Genome Sequence of Sphingopyxis macrogoltabida Strain 203N (NBRC 111659), a Polyethylene Glycol Degrader.</title>
        <authorList>
            <person name="Ohtsubo Y."/>
            <person name="Nonoyama S."/>
            <person name="Nagata Y."/>
            <person name="Numata M."/>
            <person name="Tsuchikane K."/>
            <person name="Hosoyama A."/>
            <person name="Yamazoe A."/>
            <person name="Tsuda M."/>
            <person name="Fujita N."/>
            <person name="Kawai F."/>
        </authorList>
    </citation>
    <scope>NUCLEOTIDE SEQUENCE [LARGE SCALE GENOMIC DNA]</scope>
    <source>
        <strain evidence="8 9">203N</strain>
    </source>
</reference>
<dbReference type="EMBL" id="CP013344">
    <property type="protein sequence ID" value="AMU89419.1"/>
    <property type="molecule type" value="Genomic_DNA"/>
</dbReference>
<feature type="domain" description="M23ase beta-sheet core" evidence="7">
    <location>
        <begin position="84"/>
        <end position="191"/>
    </location>
</feature>
<evidence type="ECO:0000256" key="6">
    <source>
        <dbReference type="ARBA" id="ARBA00023049"/>
    </source>
</evidence>
<gene>
    <name evidence="8" type="ORF">ATM17_10280</name>
</gene>
<dbReference type="InterPro" id="IPR050570">
    <property type="entry name" value="Cell_wall_metabolism_enzyme"/>
</dbReference>
<comment type="cofactor">
    <cofactor evidence="1">
        <name>Zn(2+)</name>
        <dbReference type="ChEBI" id="CHEBI:29105"/>
    </cofactor>
</comment>
<dbReference type="RefSeq" id="WP_054727315.1">
    <property type="nucleotide sequence ID" value="NZ_CP009429.1"/>
</dbReference>
<evidence type="ECO:0000313" key="9">
    <source>
        <dbReference type="Proteomes" id="UP000076088"/>
    </source>
</evidence>
<keyword evidence="5" id="KW-0862">Zinc</keyword>